<keyword evidence="2" id="KW-1185">Reference proteome</keyword>
<protein>
    <submittedName>
        <fullName evidence="1">DNA helicase mcm9</fullName>
        <ecNumber evidence="1">3.6.4.12</ecNumber>
    </submittedName>
</protein>
<organism evidence="1 2">
    <name type="scientific">Coemansia linderi</name>
    <dbReference type="NCBI Taxonomy" id="2663919"/>
    <lineage>
        <taxon>Eukaryota</taxon>
        <taxon>Fungi</taxon>
        <taxon>Fungi incertae sedis</taxon>
        <taxon>Zoopagomycota</taxon>
        <taxon>Kickxellomycotina</taxon>
        <taxon>Kickxellomycetes</taxon>
        <taxon>Kickxellales</taxon>
        <taxon>Kickxellaceae</taxon>
        <taxon>Coemansia</taxon>
    </lineage>
</organism>
<evidence type="ECO:0000313" key="2">
    <source>
        <dbReference type="Proteomes" id="UP001140066"/>
    </source>
</evidence>
<sequence length="631" mass="66818">MSSSDVLDNVATVGAMQLFLECCYASELQALLHAPIDEPKALRVDFGRLLEFNVELANALLDNSDENLPLFHTALSRSLEKLSSTKEAAQVLVAQLPNHPGLRRAKMPRTGDAGRLVTVTGTVMRTGAAKLMDTQRLYACAKCGGRFAVAADVEQFGLIPAPTRCRAPGDAFCSSTAFAAVDDAGGARCVDWQEIKVQEHVGGTLGVGSVPRSMPVILEGALVDAAKSGDSVAVTGTLVRRWRAAAVGGRPDISLALRACSVCAGGGGVVGGDHRQAFGAFWREHARAPMAGRDAIVGGVCPQAHGLHLVKLATLLVLIGGVARAGGAGLRIRGEGHMLLVGDPGTAKSQFLRHAAALEPRAVLTTGVGSTSAGLTAAAVRDGGEWQLDAGALVQADGGVCCIDEFGDVREAEKGAVLEAMEQQSISIAKAGIVCRLSARCSVLAAMNPRGPYDDASSLVVNTALSSPLLSRFDLILVLRDVPDPAWDARVADFILGGKPVDARRGWGFDRLQAYVAYVRAALRPESTPASERVLTRYYQLQRSRDPAGSSRTTIRLLESLIRLAQAHARLMFRDKVLVEDAVTAVILMEATMNSASLLPSINPLRSQFPDNPQEEYKALEKSLLQILKLN</sequence>
<dbReference type="EC" id="3.6.4.12" evidence="1"/>
<dbReference type="EMBL" id="JANBUK010000105">
    <property type="protein sequence ID" value="KAJ2791718.1"/>
    <property type="molecule type" value="Genomic_DNA"/>
</dbReference>
<name>A0ACC1KLR3_9FUNG</name>
<keyword evidence="1" id="KW-0067">ATP-binding</keyword>
<gene>
    <name evidence="1" type="primary">MCM9</name>
    <name evidence="1" type="ORF">GGI18_000938</name>
</gene>
<keyword evidence="1" id="KW-0378">Hydrolase</keyword>
<keyword evidence="1" id="KW-0547">Nucleotide-binding</keyword>
<keyword evidence="1" id="KW-0347">Helicase</keyword>
<proteinExistence type="predicted"/>
<dbReference type="Proteomes" id="UP001140066">
    <property type="component" value="Unassembled WGS sequence"/>
</dbReference>
<evidence type="ECO:0000313" key="1">
    <source>
        <dbReference type="EMBL" id="KAJ2791718.1"/>
    </source>
</evidence>
<comment type="caution">
    <text evidence="1">The sequence shown here is derived from an EMBL/GenBank/DDBJ whole genome shotgun (WGS) entry which is preliminary data.</text>
</comment>
<accession>A0ACC1KLR3</accession>
<reference evidence="1" key="1">
    <citation type="submission" date="2022-07" db="EMBL/GenBank/DDBJ databases">
        <title>Phylogenomic reconstructions and comparative analyses of Kickxellomycotina fungi.</title>
        <authorList>
            <person name="Reynolds N.K."/>
            <person name="Stajich J.E."/>
            <person name="Barry K."/>
            <person name="Grigoriev I.V."/>
            <person name="Crous P."/>
            <person name="Smith M.E."/>
        </authorList>
    </citation>
    <scope>NUCLEOTIDE SEQUENCE</scope>
    <source>
        <strain evidence="1">BCRC 34191</strain>
    </source>
</reference>